<protein>
    <submittedName>
        <fullName evidence="3">DUF1738 domain-containing protein</fullName>
    </submittedName>
</protein>
<dbReference type="EMBL" id="DTKL01000062">
    <property type="protein sequence ID" value="HGY94946.1"/>
    <property type="molecule type" value="Genomic_DNA"/>
</dbReference>
<dbReference type="InterPro" id="IPR017113">
    <property type="entry name" value="Antirestriction_ArdC"/>
</dbReference>
<reference evidence="3" key="1">
    <citation type="journal article" date="2020" name="mSystems">
        <title>Genome- and Community-Level Interaction Insights into Carbon Utilization and Element Cycling Functions of Hydrothermarchaeota in Hydrothermal Sediment.</title>
        <authorList>
            <person name="Zhou Z."/>
            <person name="Liu Y."/>
            <person name="Xu W."/>
            <person name="Pan J."/>
            <person name="Luo Z.H."/>
            <person name="Li M."/>
        </authorList>
    </citation>
    <scope>NUCLEOTIDE SEQUENCE [LARGE SCALE GENOMIC DNA]</scope>
    <source>
        <strain evidence="3">SpSt-855</strain>
    </source>
</reference>
<evidence type="ECO:0000313" key="3">
    <source>
        <dbReference type="EMBL" id="HGY94946.1"/>
    </source>
</evidence>
<evidence type="ECO:0000259" key="1">
    <source>
        <dbReference type="Pfam" id="PF08401"/>
    </source>
</evidence>
<accession>A0A7V4XTR4</accession>
<dbReference type="AlphaFoldDB" id="A0A7V4XTR4"/>
<dbReference type="PIRSF" id="PIRSF037112">
    <property type="entry name" value="Antirestriction_ArdC"/>
    <property type="match status" value="1"/>
</dbReference>
<proteinExistence type="predicted"/>
<dbReference type="GO" id="GO:0003697">
    <property type="term" value="F:single-stranded DNA binding"/>
    <property type="evidence" value="ECO:0007669"/>
    <property type="project" value="InterPro"/>
</dbReference>
<dbReference type="InterPro" id="IPR041459">
    <property type="entry name" value="MPTase-PolyVal"/>
</dbReference>
<sequence>MVESQRRNALLQNLAPHGQRRRANVVAYRNHRNAASRPSIYQTVTDRIISNLKAGVIPWEKPWKTPRYAGGPFPRNFYTGKPYRGINILLLWSSEYSSPFWFTFKQAQALKGTVRKGEHGTQIIFYKQLPDHAEKDGEGTGEGERVPFVLCHYTVFNVEQCDGLTLPEISQPAIAPEIDEDELCESIVTGWENRPALHLNSPTEYRAYYRPSTDSVHMPARSRFVDAPHYYSTLFHELIHSTGHESRLNRTFGDRFGDELYSKEELVAEMGAAFLCAIAGIANEHTDRNTTAYIQNWIEKLEEDNRLIVHAAANAQRAVDLILGSTFQEENETTENAGDAAVSGIPANVAMAPVIR</sequence>
<dbReference type="Pfam" id="PF18818">
    <property type="entry name" value="MPTase-PolyVal"/>
    <property type="match status" value="1"/>
</dbReference>
<organism evidence="3">
    <name type="scientific">Acidobacterium capsulatum</name>
    <dbReference type="NCBI Taxonomy" id="33075"/>
    <lineage>
        <taxon>Bacteria</taxon>
        <taxon>Pseudomonadati</taxon>
        <taxon>Acidobacteriota</taxon>
        <taxon>Terriglobia</taxon>
        <taxon>Terriglobales</taxon>
        <taxon>Acidobacteriaceae</taxon>
        <taxon>Acidobacterium</taxon>
    </lineage>
</organism>
<comment type="caution">
    <text evidence="3">The sequence shown here is derived from an EMBL/GenBank/DDBJ whole genome shotgun (WGS) entry which is preliminary data.</text>
</comment>
<gene>
    <name evidence="3" type="ORF">ENW50_09735</name>
</gene>
<evidence type="ECO:0000259" key="2">
    <source>
        <dbReference type="Pfam" id="PF18818"/>
    </source>
</evidence>
<feature type="domain" description="N-terminal" evidence="1">
    <location>
        <begin position="39"/>
        <end position="156"/>
    </location>
</feature>
<name>A0A7V4XTR4_9BACT</name>
<dbReference type="Pfam" id="PF08401">
    <property type="entry name" value="ArdcN"/>
    <property type="match status" value="1"/>
</dbReference>
<feature type="domain" description="Polyvalent protein metallopeptidase" evidence="2">
    <location>
        <begin position="204"/>
        <end position="313"/>
    </location>
</feature>
<dbReference type="InterPro" id="IPR013610">
    <property type="entry name" value="ArdC_N"/>
</dbReference>